<dbReference type="KEGG" id="osu:NT6N_11940"/>
<dbReference type="EMBL" id="AP026866">
    <property type="protein sequence ID" value="BDS06154.1"/>
    <property type="molecule type" value="Genomic_DNA"/>
</dbReference>
<keyword evidence="1" id="KW-0732">Signal</keyword>
<protein>
    <submittedName>
        <fullName evidence="2">Uncharacterized protein</fullName>
    </submittedName>
</protein>
<organism evidence="2">
    <name type="scientific">Oceaniferula spumae</name>
    <dbReference type="NCBI Taxonomy" id="2979115"/>
    <lineage>
        <taxon>Bacteria</taxon>
        <taxon>Pseudomonadati</taxon>
        <taxon>Verrucomicrobiota</taxon>
        <taxon>Verrucomicrobiia</taxon>
        <taxon>Verrucomicrobiales</taxon>
        <taxon>Verrucomicrobiaceae</taxon>
        <taxon>Oceaniferula</taxon>
    </lineage>
</organism>
<proteinExistence type="predicted"/>
<accession>A0AAT9FJK9</accession>
<gene>
    <name evidence="2" type="ORF">NT6N_11940</name>
</gene>
<evidence type="ECO:0000256" key="1">
    <source>
        <dbReference type="SAM" id="SignalP"/>
    </source>
</evidence>
<evidence type="ECO:0000313" key="2">
    <source>
        <dbReference type="EMBL" id="BDS06154.1"/>
    </source>
</evidence>
<sequence>MKLGLALLFLSSALVSAAEPDFRALAKQADRYALPKPPAGSKLVLGNTGWTTVIGDSSTALDPGIYKAGFLIKTNPNGSVKVMTGFGEMLCESDRQHRPSARPFTATPPQAILGGYAYNGNHIDTFAVAVQCARRGDFKTAKSLFHLYKKSEYKDGFFTQEPSEPYESNYPLLLARITYGYYYYHVLDKDADLKSALGMLEKLQQEFPNLFSKDPKNYAQHFQQKFLDDLRLTVRVPKAKTGSIEDLLFQIAANNLRFDEVKAGSPQHQLYLQGTAAIPELVKLTTSRKLTKRVNPGIMNARETRARLGQIARTMLSNMVGSHLTSAQFPVHQQWDQRDWQAWLKKTKLDDEKQFFLAASKPPKDKKHYFDASIPLLILTTKYPDTLLDRAEKLSKSKERSSFVSVIMGSKASKPLKIQALNTLYSTQKGLERRYMLQNLATLDPEAVTVELLPLIKKLPKDVTKPYWTCEEAALTHVVMQIEDDTVWKAYLEKAKSSSIGLRMEMMNPMNYIYIEGKNRSRRLAFLAAFLNDQEVRTVSEKSKRWEGPHAGFHFNTLSVQNFAAMKIASLLKIPGEAPTEFWKPKQWSTYRAHVIQALEKEELPNF</sequence>
<name>A0AAT9FJK9_9BACT</name>
<dbReference type="AlphaFoldDB" id="A0AAT9FJK9"/>
<reference evidence="2" key="1">
    <citation type="submission" date="2024-07" db="EMBL/GenBank/DDBJ databases">
        <title>Complete genome sequence of Verrucomicrobiaceae bacterium NT6N.</title>
        <authorList>
            <person name="Huang C."/>
            <person name="Takami H."/>
            <person name="Hamasaki K."/>
        </authorList>
    </citation>
    <scope>NUCLEOTIDE SEQUENCE</scope>
    <source>
        <strain evidence="2">NT6N</strain>
    </source>
</reference>
<feature type="chain" id="PRO_5043400685" evidence="1">
    <location>
        <begin position="18"/>
        <end position="607"/>
    </location>
</feature>
<feature type="signal peptide" evidence="1">
    <location>
        <begin position="1"/>
        <end position="17"/>
    </location>
</feature>